<protein>
    <recommendedName>
        <fullName evidence="4">Peptidase inhibitor I78</fullName>
    </recommendedName>
</protein>
<evidence type="ECO:0000313" key="2">
    <source>
        <dbReference type="EMBL" id="MBB5687352.1"/>
    </source>
</evidence>
<sequence>MRRLLILMPMMLAGCTTATTPDPAEATPAQGVCAPEGLDRFLSQTATAELAGVMMKASGAATLRWVAPGSAVTMDFRQDRLTVSYDENYRILQVSCG</sequence>
<feature type="signal peptide" evidence="1">
    <location>
        <begin position="1"/>
        <end position="18"/>
    </location>
</feature>
<keyword evidence="1" id="KW-0732">Signal</keyword>
<keyword evidence="3" id="KW-1185">Reference proteome</keyword>
<dbReference type="AlphaFoldDB" id="A0A7W9AKI3"/>
<accession>A0A7W9AKI3</accession>
<evidence type="ECO:0000313" key="3">
    <source>
        <dbReference type="Proteomes" id="UP000549617"/>
    </source>
</evidence>
<feature type="chain" id="PRO_5031328351" description="Peptidase inhibitor I78" evidence="1">
    <location>
        <begin position="19"/>
        <end position="97"/>
    </location>
</feature>
<dbReference type="InterPro" id="IPR021719">
    <property type="entry name" value="Prot_inh_I78"/>
</dbReference>
<evidence type="ECO:0000256" key="1">
    <source>
        <dbReference type="SAM" id="SignalP"/>
    </source>
</evidence>
<comment type="caution">
    <text evidence="2">The sequence shown here is derived from an EMBL/GenBank/DDBJ whole genome shotgun (WGS) entry which is preliminary data.</text>
</comment>
<dbReference type="EMBL" id="JACIJC010000005">
    <property type="protein sequence ID" value="MBB5687352.1"/>
    <property type="molecule type" value="Genomic_DNA"/>
</dbReference>
<name>A0A7W9AKI3_9SPHN</name>
<dbReference type="RefSeq" id="WP_184020740.1">
    <property type="nucleotide sequence ID" value="NZ_JACIJC010000005.1"/>
</dbReference>
<dbReference type="Gene3D" id="3.30.10.10">
    <property type="entry name" value="Trypsin Inhibitor V, subunit A"/>
    <property type="match status" value="1"/>
</dbReference>
<dbReference type="Proteomes" id="UP000549617">
    <property type="component" value="Unassembled WGS sequence"/>
</dbReference>
<dbReference type="Pfam" id="PF11720">
    <property type="entry name" value="Inhibitor_I78"/>
    <property type="match status" value="1"/>
</dbReference>
<evidence type="ECO:0008006" key="4">
    <source>
        <dbReference type="Google" id="ProtNLM"/>
    </source>
</evidence>
<dbReference type="PROSITE" id="PS51257">
    <property type="entry name" value="PROKAR_LIPOPROTEIN"/>
    <property type="match status" value="1"/>
</dbReference>
<gene>
    <name evidence="2" type="ORF">FHS49_003380</name>
</gene>
<proteinExistence type="predicted"/>
<reference evidence="2 3" key="1">
    <citation type="submission" date="2020-08" db="EMBL/GenBank/DDBJ databases">
        <title>Genomic Encyclopedia of Type Strains, Phase IV (KMG-IV): sequencing the most valuable type-strain genomes for metagenomic binning, comparative biology and taxonomic classification.</title>
        <authorList>
            <person name="Goeker M."/>
        </authorList>
    </citation>
    <scope>NUCLEOTIDE SEQUENCE [LARGE SCALE GENOMIC DNA]</scope>
    <source>
        <strain evidence="2 3">DSM 25079</strain>
    </source>
</reference>
<organism evidence="2 3">
    <name type="scientific">Sphingobium boeckii</name>
    <dbReference type="NCBI Taxonomy" id="1082345"/>
    <lineage>
        <taxon>Bacteria</taxon>
        <taxon>Pseudomonadati</taxon>
        <taxon>Pseudomonadota</taxon>
        <taxon>Alphaproteobacteria</taxon>
        <taxon>Sphingomonadales</taxon>
        <taxon>Sphingomonadaceae</taxon>
        <taxon>Sphingobium</taxon>
    </lineage>
</organism>